<accession>A0A916TFH4</accession>
<evidence type="ECO:0000313" key="1">
    <source>
        <dbReference type="EMBL" id="GGB43297.1"/>
    </source>
</evidence>
<dbReference type="EMBL" id="BMIH01000008">
    <property type="protein sequence ID" value="GGB43297.1"/>
    <property type="molecule type" value="Genomic_DNA"/>
</dbReference>
<comment type="caution">
    <text evidence="1">The sequence shown here is derived from an EMBL/GenBank/DDBJ whole genome shotgun (WGS) entry which is preliminary data.</text>
</comment>
<keyword evidence="2" id="KW-1185">Reference proteome</keyword>
<organism evidence="1 2">
    <name type="scientific">Sphingomonas metalli</name>
    <dbReference type="NCBI Taxonomy" id="1779358"/>
    <lineage>
        <taxon>Bacteria</taxon>
        <taxon>Pseudomonadati</taxon>
        <taxon>Pseudomonadota</taxon>
        <taxon>Alphaproteobacteria</taxon>
        <taxon>Sphingomonadales</taxon>
        <taxon>Sphingomonadaceae</taxon>
        <taxon>Sphingomonas</taxon>
    </lineage>
</organism>
<proteinExistence type="predicted"/>
<name>A0A916TFH4_9SPHN</name>
<sequence>MTDRETWSEFICSPMRAGRHLASIGRNAVGAMADAVDQASLQDFLSRIDDERAIELLAQFVDLSVGGYVAFVAEKLHGLLDALSNEKRAGFETVGPGLRGQVQWDRTLVARRAGALPVGRYYSRVAHRTFDMPINRVLAWLIHDLSAGLRSIKTQVGSQRLTPAMERMDAQLQEALGHHWLADVEPSGNVQADLALSRIDVGRGAYRDVLALTRRRLRLQERDDERRWQEIVSLLAVGWLEPLNDDDLYELYALVLVLDILEEDLGLGAPVKIDLVRPGRREIAMFEAGDRTVSVFFDQSFSGIIGRPARYETTTASTPGLSSYPRRPDIIIAGADQAGRIDRTILLEVKNTSDPTYVAESIYRGFGYLHDFQDAGTFAADQVNCVLLVNGVIGAQPAAHRDLTVITSNMREHLAKVLDAGFNS</sequence>
<gene>
    <name evidence="1" type="ORF">GCM10011380_35930</name>
</gene>
<reference evidence="1" key="2">
    <citation type="submission" date="2020-09" db="EMBL/GenBank/DDBJ databases">
        <authorList>
            <person name="Sun Q."/>
            <person name="Zhou Y."/>
        </authorList>
    </citation>
    <scope>NUCLEOTIDE SEQUENCE</scope>
    <source>
        <strain evidence="1">CGMCC 1.15330</strain>
    </source>
</reference>
<protein>
    <submittedName>
        <fullName evidence="1">Uncharacterized protein</fullName>
    </submittedName>
</protein>
<dbReference type="Proteomes" id="UP000623067">
    <property type="component" value="Unassembled WGS sequence"/>
</dbReference>
<reference evidence="1" key="1">
    <citation type="journal article" date="2014" name="Int. J. Syst. Evol. Microbiol.">
        <title>Complete genome sequence of Corynebacterium casei LMG S-19264T (=DSM 44701T), isolated from a smear-ripened cheese.</title>
        <authorList>
            <consortium name="US DOE Joint Genome Institute (JGI-PGF)"/>
            <person name="Walter F."/>
            <person name="Albersmeier A."/>
            <person name="Kalinowski J."/>
            <person name="Ruckert C."/>
        </authorList>
    </citation>
    <scope>NUCLEOTIDE SEQUENCE</scope>
    <source>
        <strain evidence="1">CGMCC 1.15330</strain>
    </source>
</reference>
<evidence type="ECO:0000313" key="2">
    <source>
        <dbReference type="Proteomes" id="UP000623067"/>
    </source>
</evidence>
<dbReference type="AlphaFoldDB" id="A0A916TFH4"/>